<evidence type="ECO:0000313" key="3">
    <source>
        <dbReference type="Proteomes" id="UP001269144"/>
    </source>
</evidence>
<accession>A0ABU2HM72</accession>
<dbReference type="Proteomes" id="UP001269144">
    <property type="component" value="Unassembled WGS sequence"/>
</dbReference>
<proteinExistence type="predicted"/>
<evidence type="ECO:0000313" key="2">
    <source>
        <dbReference type="EMBL" id="MDS9466123.1"/>
    </source>
</evidence>
<dbReference type="EMBL" id="JAVQLW010000001">
    <property type="protein sequence ID" value="MDS9466123.1"/>
    <property type="molecule type" value="Genomic_DNA"/>
</dbReference>
<dbReference type="RefSeq" id="WP_311158315.1">
    <property type="nucleotide sequence ID" value="NZ_JAVQLW010000001.1"/>
</dbReference>
<reference evidence="3" key="1">
    <citation type="submission" date="2023-07" db="EMBL/GenBank/DDBJ databases">
        <title>Paracoccus sp. MBLB3053 whole genome sequence.</title>
        <authorList>
            <person name="Hwang C.Y."/>
            <person name="Cho E.-S."/>
            <person name="Seo M.-J."/>
        </authorList>
    </citation>
    <scope>NUCLEOTIDE SEQUENCE [LARGE SCALE GENOMIC DNA]</scope>
    <source>
        <strain evidence="3">MBLB3053</strain>
    </source>
</reference>
<organism evidence="2 3">
    <name type="scientific">Paracoccus aurantius</name>
    <dbReference type="NCBI Taxonomy" id="3073814"/>
    <lineage>
        <taxon>Bacteria</taxon>
        <taxon>Pseudomonadati</taxon>
        <taxon>Pseudomonadota</taxon>
        <taxon>Alphaproteobacteria</taxon>
        <taxon>Rhodobacterales</taxon>
        <taxon>Paracoccaceae</taxon>
        <taxon>Paracoccus</taxon>
    </lineage>
</organism>
<name>A0ABU2HM72_9RHOB</name>
<evidence type="ECO:0008006" key="4">
    <source>
        <dbReference type="Google" id="ProtNLM"/>
    </source>
</evidence>
<gene>
    <name evidence="2" type="ORF">RGQ15_00835</name>
</gene>
<feature type="chain" id="PRO_5046432418" description="Lipoprotein" evidence="1">
    <location>
        <begin position="19"/>
        <end position="101"/>
    </location>
</feature>
<keyword evidence="1" id="KW-0732">Signal</keyword>
<sequence>MRPIFVILLLLASCASPAPQFFGSARQDVELGGMRFAVFVRQDEAQVIRLGYLPRRDRTRVPELMMRAAELASGCEAIPFSLKSRIPGDPGEGRVNLRCGP</sequence>
<feature type="signal peptide" evidence="1">
    <location>
        <begin position="1"/>
        <end position="18"/>
    </location>
</feature>
<protein>
    <recommendedName>
        <fullName evidence="4">Lipoprotein</fullName>
    </recommendedName>
</protein>
<evidence type="ECO:0000256" key="1">
    <source>
        <dbReference type="SAM" id="SignalP"/>
    </source>
</evidence>
<keyword evidence="3" id="KW-1185">Reference proteome</keyword>
<comment type="caution">
    <text evidence="2">The sequence shown here is derived from an EMBL/GenBank/DDBJ whole genome shotgun (WGS) entry which is preliminary data.</text>
</comment>